<dbReference type="PANTHER" id="PTHR46599">
    <property type="entry name" value="PIGGYBAC TRANSPOSABLE ELEMENT-DERIVED PROTEIN 4"/>
    <property type="match status" value="1"/>
</dbReference>
<gene>
    <name evidence="2" type="ORF">NQ314_014827</name>
</gene>
<comment type="caution">
    <text evidence="2">The sequence shown here is derived from an EMBL/GenBank/DDBJ whole genome shotgun (WGS) entry which is preliminary data.</text>
</comment>
<evidence type="ECO:0000259" key="1">
    <source>
        <dbReference type="Pfam" id="PF13843"/>
    </source>
</evidence>
<feature type="domain" description="PiggyBac transposable element-derived protein" evidence="1">
    <location>
        <begin position="1"/>
        <end position="83"/>
    </location>
</feature>
<dbReference type="PANTHER" id="PTHR46599:SF3">
    <property type="entry name" value="PIGGYBAC TRANSPOSABLE ELEMENT-DERIVED PROTEIN 4"/>
    <property type="match status" value="1"/>
</dbReference>
<evidence type="ECO:0000313" key="3">
    <source>
        <dbReference type="Proteomes" id="UP001162156"/>
    </source>
</evidence>
<dbReference type="Proteomes" id="UP001162156">
    <property type="component" value="Unassembled WGS sequence"/>
</dbReference>
<proteinExistence type="predicted"/>
<accession>A0AAV8X0A9</accession>
<reference evidence="2" key="1">
    <citation type="journal article" date="2023" name="Insect Mol. Biol.">
        <title>Genome sequencing provides insights into the evolution of gene families encoding plant cell wall-degrading enzymes in longhorned beetles.</title>
        <authorList>
            <person name="Shin N.R."/>
            <person name="Okamura Y."/>
            <person name="Kirsch R."/>
            <person name="Pauchet Y."/>
        </authorList>
    </citation>
    <scope>NUCLEOTIDE SEQUENCE</scope>
    <source>
        <strain evidence="2">RBIC_L_NR</strain>
    </source>
</reference>
<organism evidence="2 3">
    <name type="scientific">Rhamnusium bicolor</name>
    <dbReference type="NCBI Taxonomy" id="1586634"/>
    <lineage>
        <taxon>Eukaryota</taxon>
        <taxon>Metazoa</taxon>
        <taxon>Ecdysozoa</taxon>
        <taxon>Arthropoda</taxon>
        <taxon>Hexapoda</taxon>
        <taxon>Insecta</taxon>
        <taxon>Pterygota</taxon>
        <taxon>Neoptera</taxon>
        <taxon>Endopterygota</taxon>
        <taxon>Coleoptera</taxon>
        <taxon>Polyphaga</taxon>
        <taxon>Cucujiformia</taxon>
        <taxon>Chrysomeloidea</taxon>
        <taxon>Cerambycidae</taxon>
        <taxon>Lepturinae</taxon>
        <taxon>Rhagiini</taxon>
        <taxon>Rhamnusium</taxon>
    </lineage>
</organism>
<protein>
    <recommendedName>
        <fullName evidence="1">PiggyBac transposable element-derived protein domain-containing protein</fullName>
    </recommendedName>
</protein>
<dbReference type="EMBL" id="JANEYF010004085">
    <property type="protein sequence ID" value="KAJ8932224.1"/>
    <property type="molecule type" value="Genomic_DNA"/>
</dbReference>
<evidence type="ECO:0000313" key="2">
    <source>
        <dbReference type="EMBL" id="KAJ8932224.1"/>
    </source>
</evidence>
<name>A0AAV8X0A9_9CUCU</name>
<dbReference type="InterPro" id="IPR029526">
    <property type="entry name" value="PGBD"/>
</dbReference>
<keyword evidence="3" id="KW-1185">Reference proteome</keyword>
<sequence>MKPFLGNGHSLYLDNWYVSPHLFAYLHQEKTNACGTVKNNRKGMPDLECVLDRGETQYKCSNKLLALKWKDKREVFILTTMHYSEVNGTGKIDKDTGEEKRNLIAFWTTMNT</sequence>
<dbReference type="AlphaFoldDB" id="A0AAV8X0A9"/>
<dbReference type="Pfam" id="PF13843">
    <property type="entry name" value="DDE_Tnp_1_7"/>
    <property type="match status" value="1"/>
</dbReference>